<evidence type="ECO:0000313" key="9">
    <source>
        <dbReference type="EMBL" id="MFB5946261.1"/>
    </source>
</evidence>
<dbReference type="RefSeq" id="WP_375557788.1">
    <property type="nucleotide sequence ID" value="NZ_JBBVGT010000002.1"/>
</dbReference>
<protein>
    <submittedName>
        <fullName evidence="9">TolC family protein</fullName>
    </submittedName>
</protein>
<accession>A0ABV5CFC3</accession>
<comment type="caution">
    <text evidence="9">The sequence shown here is derived from an EMBL/GenBank/DDBJ whole genome shotgun (WGS) entry which is preliminary data.</text>
</comment>
<dbReference type="InterPro" id="IPR003423">
    <property type="entry name" value="OMP_efflux"/>
</dbReference>
<evidence type="ECO:0000313" key="10">
    <source>
        <dbReference type="Proteomes" id="UP001580928"/>
    </source>
</evidence>
<comment type="similarity">
    <text evidence="2">Belongs to the outer membrane factor (OMF) (TC 1.B.17) family.</text>
</comment>
<name>A0ABV5CFC3_9SPHI</name>
<feature type="signal peptide" evidence="8">
    <location>
        <begin position="1"/>
        <end position="28"/>
    </location>
</feature>
<reference evidence="9 10" key="1">
    <citation type="submission" date="2024-04" db="EMBL/GenBank/DDBJ databases">
        <title>Albibacterium profundi sp. nov., isolated from sediment of the Challenger Deep of Mariana Trench.</title>
        <authorList>
            <person name="Wang Y."/>
        </authorList>
    </citation>
    <scope>NUCLEOTIDE SEQUENCE [LARGE SCALE GENOMIC DNA]</scope>
    <source>
        <strain evidence="9 10">RHL897</strain>
    </source>
</reference>
<evidence type="ECO:0000256" key="8">
    <source>
        <dbReference type="SAM" id="SignalP"/>
    </source>
</evidence>
<proteinExistence type="inferred from homology"/>
<comment type="subcellular location">
    <subcellularLocation>
        <location evidence="1">Cell outer membrane</location>
    </subcellularLocation>
</comment>
<dbReference type="Pfam" id="PF02321">
    <property type="entry name" value="OEP"/>
    <property type="match status" value="2"/>
</dbReference>
<keyword evidence="7" id="KW-0998">Cell outer membrane</keyword>
<feature type="chain" id="PRO_5045574644" evidence="8">
    <location>
        <begin position="29"/>
        <end position="453"/>
    </location>
</feature>
<dbReference type="PANTHER" id="PTHR30026">
    <property type="entry name" value="OUTER MEMBRANE PROTEIN TOLC"/>
    <property type="match status" value="1"/>
</dbReference>
<keyword evidence="4" id="KW-1134">Transmembrane beta strand</keyword>
<evidence type="ECO:0000256" key="7">
    <source>
        <dbReference type="ARBA" id="ARBA00023237"/>
    </source>
</evidence>
<evidence type="ECO:0000256" key="5">
    <source>
        <dbReference type="ARBA" id="ARBA00022692"/>
    </source>
</evidence>
<keyword evidence="10" id="KW-1185">Reference proteome</keyword>
<organism evidence="9 10">
    <name type="scientific">Albibacterium profundi</name>
    <dbReference type="NCBI Taxonomy" id="3134906"/>
    <lineage>
        <taxon>Bacteria</taxon>
        <taxon>Pseudomonadati</taxon>
        <taxon>Bacteroidota</taxon>
        <taxon>Sphingobacteriia</taxon>
        <taxon>Sphingobacteriales</taxon>
        <taxon>Sphingobacteriaceae</taxon>
        <taxon>Albibacterium</taxon>
    </lineage>
</organism>
<evidence type="ECO:0000256" key="2">
    <source>
        <dbReference type="ARBA" id="ARBA00007613"/>
    </source>
</evidence>
<dbReference type="EMBL" id="JBBVGT010000002">
    <property type="protein sequence ID" value="MFB5946261.1"/>
    <property type="molecule type" value="Genomic_DNA"/>
</dbReference>
<evidence type="ECO:0000256" key="4">
    <source>
        <dbReference type="ARBA" id="ARBA00022452"/>
    </source>
</evidence>
<dbReference type="Gene3D" id="1.20.1600.10">
    <property type="entry name" value="Outer membrane efflux proteins (OEP)"/>
    <property type="match status" value="1"/>
</dbReference>
<keyword evidence="3" id="KW-0813">Transport</keyword>
<evidence type="ECO:0000256" key="1">
    <source>
        <dbReference type="ARBA" id="ARBA00004442"/>
    </source>
</evidence>
<dbReference type="PANTHER" id="PTHR30026:SF20">
    <property type="entry name" value="OUTER MEMBRANE PROTEIN TOLC"/>
    <property type="match status" value="1"/>
</dbReference>
<sequence>MKSSRYYIKYISSFAFLFLGFLSIHANAQQVITLREAIDLAQKNNLQVKQALFQAALTEQDVKQAKMNFYPRVNAGVDGNLRWGKSFDQLTGGLTESITSLNGSVNASVPIFQGFQRVNQVAANKYLLLADQSNKERIQSDLVLAVVTTYLEALTNQDLLTAGKQQLALSQAQLEVEEINFEVGNKTLADLSQAKSQVATDELNVTSAQNAYEISILDLKQLMELDPTTEITLEQPPLPEFENVTTAYSPEEVYAEAKSIYPEIKQATYNTLAAEKNIDIVKGGYYPTLSLSGGLGSGYSSADRDFTTGEEKPFHQQVDDNFSTFVGLSLSIPIFNNFQTRIAVKKAKISYENALLGEQQAANNLSKIIHQAVVDLRAAEKSYHSNEQAFEASAQAFEVIKQRYDVGLANSIELNTSQTNMNKAEFDLIQAKYNLIFRSKVIDFYLGKPITFN</sequence>
<dbReference type="SUPFAM" id="SSF56954">
    <property type="entry name" value="Outer membrane efflux proteins (OEP)"/>
    <property type="match status" value="1"/>
</dbReference>
<keyword evidence="6" id="KW-0472">Membrane</keyword>
<gene>
    <name evidence="9" type="ORF">WKR92_10490</name>
</gene>
<evidence type="ECO:0000256" key="6">
    <source>
        <dbReference type="ARBA" id="ARBA00023136"/>
    </source>
</evidence>
<keyword evidence="5" id="KW-0812">Transmembrane</keyword>
<dbReference type="InterPro" id="IPR051906">
    <property type="entry name" value="TolC-like"/>
</dbReference>
<keyword evidence="8" id="KW-0732">Signal</keyword>
<dbReference type="Proteomes" id="UP001580928">
    <property type="component" value="Unassembled WGS sequence"/>
</dbReference>
<evidence type="ECO:0000256" key="3">
    <source>
        <dbReference type="ARBA" id="ARBA00022448"/>
    </source>
</evidence>